<keyword evidence="2" id="KW-0378">Hydrolase</keyword>
<accession>U5N8E9</accession>
<keyword evidence="3" id="KW-0808">Transferase</keyword>
<dbReference type="Pfam" id="PF03975">
    <property type="entry name" value="CheD"/>
    <property type="match status" value="1"/>
</dbReference>
<gene>
    <name evidence="3" type="ORF">Cenrod_1504</name>
</gene>
<evidence type="ECO:0000256" key="2">
    <source>
        <dbReference type="ARBA" id="ARBA00022801"/>
    </source>
</evidence>
<protein>
    <submittedName>
        <fullName evidence="3">Chemotaxis methyltransferase protein</fullName>
    </submittedName>
</protein>
<proteinExistence type="predicted"/>
<dbReference type="HOGENOM" id="CLU_087854_1_1_4"/>
<dbReference type="Proteomes" id="UP000017184">
    <property type="component" value="Chromosome"/>
</dbReference>
<dbReference type="eggNOG" id="COG1871">
    <property type="taxonomic scope" value="Bacteria"/>
</dbReference>
<dbReference type="InterPro" id="IPR011324">
    <property type="entry name" value="Cytotoxic_necrot_fac-like_cat"/>
</dbReference>
<dbReference type="PANTHER" id="PTHR35147">
    <property type="entry name" value="CHEMORECEPTOR GLUTAMINE DEAMIDASE CHED-RELATED"/>
    <property type="match status" value="1"/>
</dbReference>
<dbReference type="RefSeq" id="WP_022773221.1">
    <property type="nucleotide sequence ID" value="NC_022576.1"/>
</dbReference>
<dbReference type="EMBL" id="CP004885">
    <property type="protein sequence ID" value="AGX87590.1"/>
    <property type="molecule type" value="Genomic_DNA"/>
</dbReference>
<dbReference type="CDD" id="cd16352">
    <property type="entry name" value="CheD"/>
    <property type="match status" value="1"/>
</dbReference>
<dbReference type="PATRIC" id="fig|946483.4.peg.1521"/>
<dbReference type="OrthoDB" id="9807202at2"/>
<dbReference type="PANTHER" id="PTHR35147:SF3">
    <property type="entry name" value="CHEMORECEPTOR GLUTAMINE DEAMIDASE CHED 1-RELATED"/>
    <property type="match status" value="1"/>
</dbReference>
<sequence>MALYELLPGDVTLGRAGDQLKTLLGSCVSVILTDRPRTIGVMSHIVHVGHPNAANHHNTAYGSVAMAEMVRLLYSVGFTPRSCEAYVFGGGNMFPKLFSHHHVGSNNVDWVLGYLEHHKIPVLQHDLGGHGYRKLLWTVGPSEPIVETVLSD</sequence>
<dbReference type="STRING" id="946483.Cenrod_1504"/>
<evidence type="ECO:0000313" key="4">
    <source>
        <dbReference type="Proteomes" id="UP000017184"/>
    </source>
</evidence>
<dbReference type="InterPro" id="IPR005659">
    <property type="entry name" value="Chemorcpt_Glu_NH3ase_CheD"/>
</dbReference>
<keyword evidence="1" id="KW-0145">Chemotaxis</keyword>
<dbReference type="KEGG" id="cbx:Cenrod_1504"/>
<name>U5N8E9_9BURK</name>
<keyword evidence="4" id="KW-1185">Reference proteome</keyword>
<dbReference type="AlphaFoldDB" id="U5N8E9"/>
<dbReference type="SUPFAM" id="SSF64438">
    <property type="entry name" value="CNF1/YfiH-like putative cysteine hydrolases"/>
    <property type="match status" value="1"/>
</dbReference>
<dbReference type="InterPro" id="IPR038592">
    <property type="entry name" value="CheD-like_sf"/>
</dbReference>
<keyword evidence="3" id="KW-0489">Methyltransferase</keyword>
<reference evidence="3 4" key="1">
    <citation type="journal article" date="2013" name="Genome Biol.">
        <title>Genomic analysis reveals key aspects of prokaryotic symbiosis in the phototrophic consortium "Chlorochromatium aggregatum".</title>
        <authorList>
            <person name="Liu Z."/>
            <person name="Muller J."/>
            <person name="Li T."/>
            <person name="Alvey R.M."/>
            <person name="Vogl K."/>
            <person name="Frigaard N.U."/>
            <person name="Rockwell N.C."/>
            <person name="Boyd E.S."/>
            <person name="Tomsho L.P."/>
            <person name="Schuster S.C."/>
            <person name="Henke P."/>
            <person name="Rohde M."/>
            <person name="Overmann J."/>
            <person name="Bryant D.A."/>
        </authorList>
    </citation>
    <scope>NUCLEOTIDE SEQUENCE [LARGE SCALE GENOMIC DNA]</scope>
    <source>
        <strain evidence="3">CR</strain>
    </source>
</reference>
<dbReference type="GO" id="GO:0032259">
    <property type="term" value="P:methylation"/>
    <property type="evidence" value="ECO:0007669"/>
    <property type="project" value="UniProtKB-KW"/>
</dbReference>
<dbReference type="Gene3D" id="3.30.1330.200">
    <property type="match status" value="1"/>
</dbReference>
<dbReference type="GO" id="GO:0008168">
    <property type="term" value="F:methyltransferase activity"/>
    <property type="evidence" value="ECO:0007669"/>
    <property type="project" value="UniProtKB-KW"/>
</dbReference>
<organism evidence="3 4">
    <name type="scientific">Candidatus Symbiobacter mobilis CR</name>
    <dbReference type="NCBI Taxonomy" id="946483"/>
    <lineage>
        <taxon>Bacteria</taxon>
        <taxon>Pseudomonadati</taxon>
        <taxon>Pseudomonadota</taxon>
        <taxon>Betaproteobacteria</taxon>
        <taxon>Burkholderiales</taxon>
        <taxon>Comamonadaceae</taxon>
    </lineage>
</organism>
<evidence type="ECO:0000256" key="1">
    <source>
        <dbReference type="ARBA" id="ARBA00022500"/>
    </source>
</evidence>
<evidence type="ECO:0000313" key="3">
    <source>
        <dbReference type="EMBL" id="AGX87590.1"/>
    </source>
</evidence>
<dbReference type="GO" id="GO:0006935">
    <property type="term" value="P:chemotaxis"/>
    <property type="evidence" value="ECO:0007669"/>
    <property type="project" value="UniProtKB-KW"/>
</dbReference>
<dbReference type="GO" id="GO:0050568">
    <property type="term" value="F:protein-glutamine glutaminase activity"/>
    <property type="evidence" value="ECO:0007669"/>
    <property type="project" value="InterPro"/>
</dbReference>